<dbReference type="InterPro" id="IPR036390">
    <property type="entry name" value="WH_DNA-bd_sf"/>
</dbReference>
<reference evidence="6 7" key="1">
    <citation type="submission" date="2021-01" db="EMBL/GenBank/DDBJ databases">
        <title>Whole genome shotgun sequence of Plantactinospora endophytica NBRC 110450.</title>
        <authorList>
            <person name="Komaki H."/>
            <person name="Tamura T."/>
        </authorList>
    </citation>
    <scope>NUCLEOTIDE SEQUENCE [LARGE SCALE GENOMIC DNA]</scope>
    <source>
        <strain evidence="6 7">NBRC 110450</strain>
    </source>
</reference>
<keyword evidence="3" id="KW-0804">Transcription</keyword>
<dbReference type="PROSITE" id="PS50987">
    <property type="entry name" value="HTH_ARSR_2"/>
    <property type="match status" value="1"/>
</dbReference>
<dbReference type="SUPFAM" id="SSF46785">
    <property type="entry name" value="Winged helix' DNA-binding domain"/>
    <property type="match status" value="1"/>
</dbReference>
<dbReference type="EMBL" id="BONW01000039">
    <property type="protein sequence ID" value="GIG91705.1"/>
    <property type="molecule type" value="Genomic_DNA"/>
</dbReference>
<dbReference type="Proteomes" id="UP000646749">
    <property type="component" value="Unassembled WGS sequence"/>
</dbReference>
<keyword evidence="2" id="KW-0238">DNA-binding</keyword>
<dbReference type="CDD" id="cd00090">
    <property type="entry name" value="HTH_ARSR"/>
    <property type="match status" value="1"/>
</dbReference>
<evidence type="ECO:0000259" key="5">
    <source>
        <dbReference type="PROSITE" id="PS50987"/>
    </source>
</evidence>
<evidence type="ECO:0000313" key="7">
    <source>
        <dbReference type="Proteomes" id="UP000646749"/>
    </source>
</evidence>
<feature type="region of interest" description="Disordered" evidence="4">
    <location>
        <begin position="99"/>
        <end position="136"/>
    </location>
</feature>
<gene>
    <name evidence="6" type="ORF">Pen02_66410</name>
</gene>
<organism evidence="6 7">
    <name type="scientific">Plantactinospora endophytica</name>
    <dbReference type="NCBI Taxonomy" id="673535"/>
    <lineage>
        <taxon>Bacteria</taxon>
        <taxon>Bacillati</taxon>
        <taxon>Actinomycetota</taxon>
        <taxon>Actinomycetes</taxon>
        <taxon>Micromonosporales</taxon>
        <taxon>Micromonosporaceae</taxon>
        <taxon>Plantactinospora</taxon>
    </lineage>
</organism>
<proteinExistence type="predicted"/>
<dbReference type="RefSeq" id="WP_203870046.1">
    <property type="nucleotide sequence ID" value="NZ_BONW01000039.1"/>
</dbReference>
<dbReference type="Gene3D" id="1.10.10.10">
    <property type="entry name" value="Winged helix-like DNA-binding domain superfamily/Winged helix DNA-binding domain"/>
    <property type="match status" value="1"/>
</dbReference>
<dbReference type="InterPro" id="IPR011991">
    <property type="entry name" value="ArsR-like_HTH"/>
</dbReference>
<dbReference type="PANTHER" id="PTHR33154:SF33">
    <property type="entry name" value="TRANSCRIPTIONAL REPRESSOR SDPR"/>
    <property type="match status" value="1"/>
</dbReference>
<evidence type="ECO:0000313" key="6">
    <source>
        <dbReference type="EMBL" id="GIG91705.1"/>
    </source>
</evidence>
<dbReference type="InterPro" id="IPR051081">
    <property type="entry name" value="HTH_MetalResp_TranReg"/>
</dbReference>
<evidence type="ECO:0000256" key="2">
    <source>
        <dbReference type="ARBA" id="ARBA00023125"/>
    </source>
</evidence>
<evidence type="ECO:0000256" key="3">
    <source>
        <dbReference type="ARBA" id="ARBA00023163"/>
    </source>
</evidence>
<comment type="caution">
    <text evidence="6">The sequence shown here is derived from an EMBL/GenBank/DDBJ whole genome shotgun (WGS) entry which is preliminary data.</text>
</comment>
<feature type="compositionally biased region" description="Polar residues" evidence="4">
    <location>
        <begin position="108"/>
        <end position="127"/>
    </location>
</feature>
<evidence type="ECO:0000256" key="1">
    <source>
        <dbReference type="ARBA" id="ARBA00023015"/>
    </source>
</evidence>
<name>A0ABQ4EAE5_9ACTN</name>
<dbReference type="InterPro" id="IPR036388">
    <property type="entry name" value="WH-like_DNA-bd_sf"/>
</dbReference>
<dbReference type="SMART" id="SM00418">
    <property type="entry name" value="HTH_ARSR"/>
    <property type="match status" value="1"/>
</dbReference>
<dbReference type="PRINTS" id="PR00778">
    <property type="entry name" value="HTHARSR"/>
</dbReference>
<feature type="domain" description="HTH arsR-type" evidence="5">
    <location>
        <begin position="1"/>
        <end position="91"/>
    </location>
</feature>
<evidence type="ECO:0000256" key="4">
    <source>
        <dbReference type="SAM" id="MobiDB-lite"/>
    </source>
</evidence>
<keyword evidence="7" id="KW-1185">Reference proteome</keyword>
<sequence>MTAPHGDPFNALGDPHRRRIVELLGNGEQAVQDIADALPISRPAVSRHLRLLKEAGLVIEEPRGTQRIYRLHDDGVAAVQAYLEQVWGDVAARLRLFAENTSDDTGKSAETTGATEQDASIPRQGTTDEPAGDSAG</sequence>
<dbReference type="Pfam" id="PF01022">
    <property type="entry name" value="HTH_5"/>
    <property type="match status" value="1"/>
</dbReference>
<protein>
    <recommendedName>
        <fullName evidence="5">HTH arsR-type domain-containing protein</fullName>
    </recommendedName>
</protein>
<dbReference type="NCBIfam" id="NF033788">
    <property type="entry name" value="HTH_metalloreg"/>
    <property type="match status" value="1"/>
</dbReference>
<keyword evidence="1" id="KW-0805">Transcription regulation</keyword>
<dbReference type="InterPro" id="IPR001845">
    <property type="entry name" value="HTH_ArsR_DNA-bd_dom"/>
</dbReference>
<dbReference type="PANTHER" id="PTHR33154">
    <property type="entry name" value="TRANSCRIPTIONAL REGULATOR, ARSR FAMILY"/>
    <property type="match status" value="1"/>
</dbReference>
<accession>A0ABQ4EAE5</accession>